<dbReference type="SUPFAM" id="SSF111352">
    <property type="entry name" value="Ammonium transporter"/>
    <property type="match status" value="1"/>
</dbReference>
<dbReference type="Proteomes" id="UP000051952">
    <property type="component" value="Unassembled WGS sequence"/>
</dbReference>
<dbReference type="InterPro" id="IPR029020">
    <property type="entry name" value="Ammonium/urea_transptr"/>
</dbReference>
<feature type="transmembrane region" description="Helical" evidence="8">
    <location>
        <begin position="208"/>
        <end position="230"/>
    </location>
</feature>
<evidence type="ECO:0000256" key="5">
    <source>
        <dbReference type="ARBA" id="ARBA00022989"/>
    </source>
</evidence>
<evidence type="ECO:0000256" key="6">
    <source>
        <dbReference type="ARBA" id="ARBA00023136"/>
    </source>
</evidence>
<keyword evidence="5 8" id="KW-1133">Transmembrane helix</keyword>
<dbReference type="InterPro" id="IPR018047">
    <property type="entry name" value="Ammonium_transpt_CS"/>
</dbReference>
<dbReference type="GO" id="GO:0008519">
    <property type="term" value="F:ammonium channel activity"/>
    <property type="evidence" value="ECO:0007669"/>
    <property type="project" value="InterPro"/>
</dbReference>
<dbReference type="OrthoDB" id="534912at2759"/>
<dbReference type="OMA" id="QWIFWGY"/>
<dbReference type="PANTHER" id="PTHR43029">
    <property type="entry name" value="AMMONIUM TRANSPORTER MEP2"/>
    <property type="match status" value="1"/>
</dbReference>
<evidence type="ECO:0000313" key="11">
    <source>
        <dbReference type="EMBL" id="CUG88418.1"/>
    </source>
</evidence>
<dbReference type="InterPro" id="IPR024041">
    <property type="entry name" value="NH4_transpt_AmtB-like_dom"/>
</dbReference>
<dbReference type="Pfam" id="PF00909">
    <property type="entry name" value="Ammonium_transp"/>
    <property type="match status" value="1"/>
</dbReference>
<dbReference type="Gene3D" id="1.10.3430.10">
    <property type="entry name" value="Ammonium transporter AmtB like domains"/>
    <property type="match status" value="1"/>
</dbReference>
<evidence type="ECO:0000256" key="3">
    <source>
        <dbReference type="ARBA" id="ARBA00022448"/>
    </source>
</evidence>
<dbReference type="PANTHER" id="PTHR43029:SF21">
    <property type="entry name" value="AMMONIUM TRANSPORTER 1"/>
    <property type="match status" value="1"/>
</dbReference>
<feature type="transmembrane region" description="Helical" evidence="8">
    <location>
        <begin position="140"/>
        <end position="160"/>
    </location>
</feature>
<evidence type="ECO:0000256" key="4">
    <source>
        <dbReference type="ARBA" id="ARBA00022692"/>
    </source>
</evidence>
<reference evidence="12" key="1">
    <citation type="submission" date="2015-09" db="EMBL/GenBank/DDBJ databases">
        <authorList>
            <consortium name="Pathogen Informatics"/>
        </authorList>
    </citation>
    <scope>NUCLEOTIDE SEQUENCE [LARGE SCALE GENOMIC DNA]</scope>
    <source>
        <strain evidence="12">Lake Konstanz</strain>
    </source>
</reference>
<sequence length="550" mass="58008">MATPPPTPTAPCVAEDSDVSWVLISSVLVLGMMPGLAFFEAGLLRAKNTTSVVIQIFSGAALMPVLWILFGYSVTLGSNTKGGFIGDFSKSLFIGVQYDDCYNGLSIPEALYGLFQMMFATITPLLMTGAYAERLAFRPYLIYSVLWEILIYYPVAHWIWGPGGWLAKMGVQDFAGGIVIHTTAGVSSLVAVLMLGQRRDFHKHHGEAPYSSLPLTSIGATMLWTGWFGFNGGSALQAGQSAVHAVMNSQTAAVVCSTCFLFYVMFRTGKASLLQCINGAIAGLAGVTPASGYITVPAAFVLGIILAISAQVSIFILKHKLKIDDALDVSSVHGVPGLIGALYIGFAGNSDVGGANGIIYGGGGKLLGVQLLACIVASIWSIVFTYAILKFISLYYPLRVDDQGERLGLDHHQHDEPSTGLDVTTRDSAGPTHATPLIIGNGSGVGVRASIASTTTRRSIAALRPNANLLTASTAAVCIQDDSNNTVIIVGGNDGNMDTVDVDEDPRNFADEYVTSPRGRSGSSDGRPLPNVNNNSVRSNPDRVSSAGIN</sequence>
<evidence type="ECO:0000256" key="2">
    <source>
        <dbReference type="ARBA" id="ARBA00005887"/>
    </source>
</evidence>
<evidence type="ECO:0000313" key="12">
    <source>
        <dbReference type="Proteomes" id="UP000051952"/>
    </source>
</evidence>
<feature type="transmembrane region" description="Helical" evidence="8">
    <location>
        <begin position="242"/>
        <end position="266"/>
    </location>
</feature>
<evidence type="ECO:0000256" key="8">
    <source>
        <dbReference type="RuleBase" id="RU362002"/>
    </source>
</evidence>
<dbReference type="AlphaFoldDB" id="A0A0S4JDQ2"/>
<gene>
    <name evidence="11" type="ORF">BSAL_15320</name>
</gene>
<dbReference type="GO" id="GO:0005886">
    <property type="term" value="C:plasma membrane"/>
    <property type="evidence" value="ECO:0007669"/>
    <property type="project" value="UniProtKB-SubCell"/>
</dbReference>
<organism evidence="11 12">
    <name type="scientific">Bodo saltans</name>
    <name type="common">Flagellated protozoan</name>
    <dbReference type="NCBI Taxonomy" id="75058"/>
    <lineage>
        <taxon>Eukaryota</taxon>
        <taxon>Discoba</taxon>
        <taxon>Euglenozoa</taxon>
        <taxon>Kinetoplastea</taxon>
        <taxon>Metakinetoplastina</taxon>
        <taxon>Eubodonida</taxon>
        <taxon>Bodonidae</taxon>
        <taxon>Bodo</taxon>
    </lineage>
</organism>
<feature type="transmembrane region" description="Helical" evidence="8">
    <location>
        <begin position="329"/>
        <end position="347"/>
    </location>
</feature>
<evidence type="ECO:0000259" key="10">
    <source>
        <dbReference type="Pfam" id="PF00909"/>
    </source>
</evidence>
<dbReference type="InterPro" id="IPR001905">
    <property type="entry name" value="Ammonium_transpt"/>
</dbReference>
<keyword evidence="4 8" id="KW-0812">Transmembrane</keyword>
<protein>
    <recommendedName>
        <fullName evidence="8">Ammonium transporter</fullName>
    </recommendedName>
</protein>
<keyword evidence="3 8" id="KW-0813">Transport</keyword>
<dbReference type="NCBIfam" id="TIGR00836">
    <property type="entry name" value="amt"/>
    <property type="match status" value="1"/>
</dbReference>
<comment type="similarity">
    <text evidence="2 8">Belongs to the ammonia transporter channel (TC 1.A.11.2) family.</text>
</comment>
<name>A0A0S4JDQ2_BODSA</name>
<comment type="subcellular location">
    <subcellularLocation>
        <location evidence="8">Cell membrane</location>
        <topology evidence="8">Multi-pass membrane protein</topology>
    </subcellularLocation>
    <subcellularLocation>
        <location evidence="1">Membrane</location>
        <topology evidence="1">Multi-pass membrane protein</topology>
    </subcellularLocation>
</comment>
<evidence type="ECO:0000256" key="1">
    <source>
        <dbReference type="ARBA" id="ARBA00004141"/>
    </source>
</evidence>
<dbReference type="PROSITE" id="PS01219">
    <property type="entry name" value="AMMONIUM_TRANSP"/>
    <property type="match status" value="1"/>
</dbReference>
<feature type="transmembrane region" description="Helical" evidence="8">
    <location>
        <begin position="367"/>
        <end position="389"/>
    </location>
</feature>
<feature type="compositionally biased region" description="Low complexity" evidence="9">
    <location>
        <begin position="516"/>
        <end position="550"/>
    </location>
</feature>
<dbReference type="EMBL" id="CYKH01001639">
    <property type="protein sequence ID" value="CUG88418.1"/>
    <property type="molecule type" value="Genomic_DNA"/>
</dbReference>
<evidence type="ECO:0000256" key="7">
    <source>
        <dbReference type="ARBA" id="ARBA00023177"/>
    </source>
</evidence>
<keyword evidence="7 8" id="KW-0924">Ammonia transport</keyword>
<feature type="region of interest" description="Disordered" evidence="9">
    <location>
        <begin position="512"/>
        <end position="550"/>
    </location>
</feature>
<feature type="transmembrane region" description="Helical" evidence="8">
    <location>
        <begin position="110"/>
        <end position="128"/>
    </location>
</feature>
<accession>A0A0S4JDQ2</accession>
<feature type="transmembrane region" description="Helical" evidence="8">
    <location>
        <begin position="273"/>
        <end position="292"/>
    </location>
</feature>
<feature type="transmembrane region" description="Helical" evidence="8">
    <location>
        <begin position="175"/>
        <end position="196"/>
    </location>
</feature>
<dbReference type="VEuPathDB" id="TriTrypDB:BSAL_15320"/>
<keyword evidence="12" id="KW-1185">Reference proteome</keyword>
<keyword evidence="6 8" id="KW-0472">Membrane</keyword>
<feature type="transmembrane region" description="Helical" evidence="8">
    <location>
        <begin position="20"/>
        <end position="39"/>
    </location>
</feature>
<feature type="transmembrane region" description="Helical" evidence="8">
    <location>
        <begin position="51"/>
        <end position="70"/>
    </location>
</feature>
<proteinExistence type="inferred from homology"/>
<feature type="transmembrane region" description="Helical" evidence="8">
    <location>
        <begin position="298"/>
        <end position="317"/>
    </location>
</feature>
<feature type="domain" description="Ammonium transporter AmtB-like" evidence="10">
    <location>
        <begin position="21"/>
        <end position="417"/>
    </location>
</feature>
<evidence type="ECO:0000256" key="9">
    <source>
        <dbReference type="SAM" id="MobiDB-lite"/>
    </source>
</evidence>